<dbReference type="Pfam" id="PF11167">
    <property type="entry name" value="DUF2953"/>
    <property type="match status" value="1"/>
</dbReference>
<protein>
    <submittedName>
        <fullName evidence="1">DUF2953 domain-containing protein</fullName>
    </submittedName>
</protein>
<organism evidence="1 2">
    <name type="scientific">Alkalicoccobacillus gibsonii</name>
    <dbReference type="NCBI Taxonomy" id="79881"/>
    <lineage>
        <taxon>Bacteria</taxon>
        <taxon>Bacillati</taxon>
        <taxon>Bacillota</taxon>
        <taxon>Bacilli</taxon>
        <taxon>Bacillales</taxon>
        <taxon>Bacillaceae</taxon>
        <taxon>Alkalicoccobacillus</taxon>
    </lineage>
</organism>
<dbReference type="Proteomes" id="UP001418796">
    <property type="component" value="Unassembled WGS sequence"/>
</dbReference>
<sequence>MIWIGILLTITSLIVWLCFLKINVSLDYSFIDQKQSLQCTFTVLALRIYTYELPDDRKTASVVKTEPEQSDSQETTKKKTLSLLNLLAVFQKIKEWEGYLLSFHTLIRARFKHIYIHKLKWQTECGVGDAMVTAQTIGYLWTIKSLLVGLLNLYVTFPRLPELQIAPLYQSPGTHTHVQCMFSFRIGHAIRAGLSVLWHWRKRPMAESH</sequence>
<dbReference type="InterPro" id="IPR021338">
    <property type="entry name" value="DUF2953"/>
</dbReference>
<gene>
    <name evidence="1" type="ORF">MKY91_14740</name>
</gene>
<name>A0ABU9VKH3_9BACI</name>
<proteinExistence type="predicted"/>
<dbReference type="RefSeq" id="WP_343131105.1">
    <property type="nucleotide sequence ID" value="NZ_JBCITK010000001.1"/>
</dbReference>
<keyword evidence="2" id="KW-1185">Reference proteome</keyword>
<dbReference type="EMBL" id="JBCITK010000001">
    <property type="protein sequence ID" value="MEN0644406.1"/>
    <property type="molecule type" value="Genomic_DNA"/>
</dbReference>
<comment type="caution">
    <text evidence="1">The sequence shown here is derived from an EMBL/GenBank/DDBJ whole genome shotgun (WGS) entry which is preliminary data.</text>
</comment>
<accession>A0ABU9VKH3</accession>
<reference evidence="1 2" key="1">
    <citation type="submission" date="2024-03" db="EMBL/GenBank/DDBJ databases">
        <title>Bacilli Hybrid Assemblies.</title>
        <authorList>
            <person name="Kovac J."/>
        </authorList>
    </citation>
    <scope>NUCLEOTIDE SEQUENCE [LARGE SCALE GENOMIC DNA]</scope>
    <source>
        <strain evidence="1 2">FSL R7-0666</strain>
    </source>
</reference>
<evidence type="ECO:0000313" key="2">
    <source>
        <dbReference type="Proteomes" id="UP001418796"/>
    </source>
</evidence>
<evidence type="ECO:0000313" key="1">
    <source>
        <dbReference type="EMBL" id="MEN0644406.1"/>
    </source>
</evidence>